<evidence type="ECO:0000313" key="4">
    <source>
        <dbReference type="Proteomes" id="UP001303160"/>
    </source>
</evidence>
<gene>
    <name evidence="3" type="ORF">QBC40DRAFT_272891</name>
</gene>
<reference evidence="3" key="1">
    <citation type="journal article" date="2023" name="Mol. Phylogenet. Evol.">
        <title>Genome-scale phylogeny and comparative genomics of the fungal order Sordariales.</title>
        <authorList>
            <person name="Hensen N."/>
            <person name="Bonometti L."/>
            <person name="Westerberg I."/>
            <person name="Brannstrom I.O."/>
            <person name="Guillou S."/>
            <person name="Cros-Aarteil S."/>
            <person name="Calhoun S."/>
            <person name="Haridas S."/>
            <person name="Kuo A."/>
            <person name="Mondo S."/>
            <person name="Pangilinan J."/>
            <person name="Riley R."/>
            <person name="LaButti K."/>
            <person name="Andreopoulos B."/>
            <person name="Lipzen A."/>
            <person name="Chen C."/>
            <person name="Yan M."/>
            <person name="Daum C."/>
            <person name="Ng V."/>
            <person name="Clum A."/>
            <person name="Steindorff A."/>
            <person name="Ohm R.A."/>
            <person name="Martin F."/>
            <person name="Silar P."/>
            <person name="Natvig D.O."/>
            <person name="Lalanne C."/>
            <person name="Gautier V."/>
            <person name="Ament-Velasquez S.L."/>
            <person name="Kruys A."/>
            <person name="Hutchinson M.I."/>
            <person name="Powell A.J."/>
            <person name="Barry K."/>
            <person name="Miller A.N."/>
            <person name="Grigoriev I.V."/>
            <person name="Debuchy R."/>
            <person name="Gladieux P."/>
            <person name="Hiltunen Thoren M."/>
            <person name="Johannesson H."/>
        </authorList>
    </citation>
    <scope>NUCLEOTIDE SEQUENCE</scope>
    <source>
        <strain evidence="3">CBS 315.58</strain>
    </source>
</reference>
<feature type="region of interest" description="Disordered" evidence="1">
    <location>
        <begin position="208"/>
        <end position="280"/>
    </location>
</feature>
<name>A0AAN7B105_9PEZI</name>
<proteinExistence type="predicted"/>
<keyword evidence="2" id="KW-0732">Signal</keyword>
<keyword evidence="4" id="KW-1185">Reference proteome</keyword>
<feature type="signal peptide" evidence="2">
    <location>
        <begin position="1"/>
        <end position="19"/>
    </location>
</feature>
<reference evidence="3" key="2">
    <citation type="submission" date="2023-05" db="EMBL/GenBank/DDBJ databases">
        <authorList>
            <consortium name="Lawrence Berkeley National Laboratory"/>
            <person name="Steindorff A."/>
            <person name="Hensen N."/>
            <person name="Bonometti L."/>
            <person name="Westerberg I."/>
            <person name="Brannstrom I.O."/>
            <person name="Guillou S."/>
            <person name="Cros-Aarteil S."/>
            <person name="Calhoun S."/>
            <person name="Haridas S."/>
            <person name="Kuo A."/>
            <person name="Mondo S."/>
            <person name="Pangilinan J."/>
            <person name="Riley R."/>
            <person name="Labutti K."/>
            <person name="Andreopoulos B."/>
            <person name="Lipzen A."/>
            <person name="Chen C."/>
            <person name="Yanf M."/>
            <person name="Daum C."/>
            <person name="Ng V."/>
            <person name="Clum A."/>
            <person name="Ohm R."/>
            <person name="Martin F."/>
            <person name="Silar P."/>
            <person name="Natvig D."/>
            <person name="Lalanne C."/>
            <person name="Gautier V."/>
            <person name="Ament-Velasquez S.L."/>
            <person name="Kruys A."/>
            <person name="Hutchinson M.I."/>
            <person name="Powell A.J."/>
            <person name="Barry K."/>
            <person name="Miller A.N."/>
            <person name="Grigoriev I.V."/>
            <person name="Debuchy R."/>
            <person name="Gladieux P."/>
            <person name="Thoren M.H."/>
            <person name="Johannesson H."/>
        </authorList>
    </citation>
    <scope>NUCLEOTIDE SEQUENCE</scope>
    <source>
        <strain evidence="3">CBS 315.58</strain>
    </source>
</reference>
<dbReference type="EMBL" id="MU863882">
    <property type="protein sequence ID" value="KAK4204460.1"/>
    <property type="molecule type" value="Genomic_DNA"/>
</dbReference>
<protein>
    <submittedName>
        <fullName evidence="3">Uncharacterized protein</fullName>
    </submittedName>
</protein>
<accession>A0AAN7B105</accession>
<evidence type="ECO:0000256" key="2">
    <source>
        <dbReference type="SAM" id="SignalP"/>
    </source>
</evidence>
<organism evidence="3 4">
    <name type="scientific">Triangularia verruculosa</name>
    <dbReference type="NCBI Taxonomy" id="2587418"/>
    <lineage>
        <taxon>Eukaryota</taxon>
        <taxon>Fungi</taxon>
        <taxon>Dikarya</taxon>
        <taxon>Ascomycota</taxon>
        <taxon>Pezizomycotina</taxon>
        <taxon>Sordariomycetes</taxon>
        <taxon>Sordariomycetidae</taxon>
        <taxon>Sordariales</taxon>
        <taxon>Podosporaceae</taxon>
        <taxon>Triangularia</taxon>
    </lineage>
</organism>
<feature type="compositionally biased region" description="Pro residues" evidence="1">
    <location>
        <begin position="234"/>
        <end position="245"/>
    </location>
</feature>
<sequence length="432" mass="45056">MHFRQTLTALTGLVCSVAGAPAPVDHTITSRGELNNTTNNGTRSLLDSVVPPIGRNNIILPGAGLNVLTGSAISQLARIAELELAALVQSQLALAIQLETIKTTIRINHFRAQFPQVNCVIMCVTNVLDQRDPDNIKNRYLLNQLRIDNSFPDKELLIMVTDSQQMTIVPTPTAVPDFNQDPINSIIPDLSSILSNITSETDTATLAESKSTLFPQPTPTSSSLSNAGSAAQPTPSPVSPSPDPTQPARATSLDLGSPIQPITSPSVRSTGNNSQKRNSRRQINLIDLPASADGSLPDLGNLNLLNQSLLLPFGITAPTFGSSLGLVLDDPASIILPNQKNIFVDTLDSLPTNCLALQRGLGTAGGLLLSGNAGLGLGGFQGQLFGSLEAALTAQLAGLNLNNLLLGGNLEQPVVPPGIVAANPDLAGDGGV</sequence>
<dbReference type="Proteomes" id="UP001303160">
    <property type="component" value="Unassembled WGS sequence"/>
</dbReference>
<evidence type="ECO:0000313" key="3">
    <source>
        <dbReference type="EMBL" id="KAK4204460.1"/>
    </source>
</evidence>
<dbReference type="AlphaFoldDB" id="A0AAN7B105"/>
<evidence type="ECO:0000256" key="1">
    <source>
        <dbReference type="SAM" id="MobiDB-lite"/>
    </source>
</evidence>
<feature type="chain" id="PRO_5042946800" evidence="2">
    <location>
        <begin position="20"/>
        <end position="432"/>
    </location>
</feature>
<feature type="compositionally biased region" description="Polar residues" evidence="1">
    <location>
        <begin position="260"/>
        <end position="276"/>
    </location>
</feature>
<feature type="compositionally biased region" description="Polar residues" evidence="1">
    <location>
        <begin position="208"/>
        <end position="228"/>
    </location>
</feature>
<comment type="caution">
    <text evidence="3">The sequence shown here is derived from an EMBL/GenBank/DDBJ whole genome shotgun (WGS) entry which is preliminary data.</text>
</comment>